<dbReference type="RefSeq" id="XP_049135005.1">
    <property type="nucleotide sequence ID" value="XM_049279048.1"/>
</dbReference>
<gene>
    <name evidence="1" type="ORF">ColSpa_12836</name>
</gene>
<proteinExistence type="predicted"/>
<keyword evidence="2" id="KW-1185">Reference proteome</keyword>
<sequence>MLFITHRPGQSPSSTEKLSWRRRLLHALVELRFQENEEASRLRFEPSIPEFEVRQAVPSTRSCTAPSQLFADAAKSPVLR</sequence>
<reference evidence="1 2" key="1">
    <citation type="submission" date="2022-03" db="EMBL/GenBank/DDBJ databases">
        <title>Genome data of Colletotrichum spp.</title>
        <authorList>
            <person name="Utami Y.D."/>
            <person name="Hiruma K."/>
        </authorList>
    </citation>
    <scope>NUCLEOTIDE SEQUENCE [LARGE SCALE GENOMIC DNA]</scope>
    <source>
        <strain evidence="1 2">MAFF 239500</strain>
    </source>
</reference>
<dbReference type="Proteomes" id="UP001055115">
    <property type="component" value="Unassembled WGS sequence"/>
</dbReference>
<evidence type="ECO:0000313" key="2">
    <source>
        <dbReference type="Proteomes" id="UP001055115"/>
    </source>
</evidence>
<dbReference type="EMBL" id="BQXU01000080">
    <property type="protein sequence ID" value="GKT52655.1"/>
    <property type="molecule type" value="Genomic_DNA"/>
</dbReference>
<dbReference type="GeneID" id="73333638"/>
<protein>
    <submittedName>
        <fullName evidence="1">Uncharacterized protein</fullName>
    </submittedName>
</protein>
<evidence type="ECO:0000313" key="1">
    <source>
        <dbReference type="EMBL" id="GKT52655.1"/>
    </source>
</evidence>
<organism evidence="1 2">
    <name type="scientific">Colletotrichum spaethianum</name>
    <dbReference type="NCBI Taxonomy" id="700344"/>
    <lineage>
        <taxon>Eukaryota</taxon>
        <taxon>Fungi</taxon>
        <taxon>Dikarya</taxon>
        <taxon>Ascomycota</taxon>
        <taxon>Pezizomycotina</taxon>
        <taxon>Sordariomycetes</taxon>
        <taxon>Hypocreomycetidae</taxon>
        <taxon>Glomerellales</taxon>
        <taxon>Glomerellaceae</taxon>
        <taxon>Colletotrichum</taxon>
        <taxon>Colletotrichum spaethianum species complex</taxon>
    </lineage>
</organism>
<name>A0AA37PHX2_9PEZI</name>
<comment type="caution">
    <text evidence="1">The sequence shown here is derived from an EMBL/GenBank/DDBJ whole genome shotgun (WGS) entry which is preliminary data.</text>
</comment>
<dbReference type="AlphaFoldDB" id="A0AA37PHX2"/>
<accession>A0AA37PHX2</accession>